<comment type="caution">
    <text evidence="1">The sequence shown here is derived from an EMBL/GenBank/DDBJ whole genome shotgun (WGS) entry which is preliminary data.</text>
</comment>
<organism evidence="1">
    <name type="scientific">marine sediment metagenome</name>
    <dbReference type="NCBI Taxonomy" id="412755"/>
    <lineage>
        <taxon>unclassified sequences</taxon>
        <taxon>metagenomes</taxon>
        <taxon>ecological metagenomes</taxon>
    </lineage>
</organism>
<proteinExistence type="predicted"/>
<evidence type="ECO:0000313" key="1">
    <source>
        <dbReference type="EMBL" id="KKK50337.1"/>
    </source>
</evidence>
<feature type="non-terminal residue" evidence="1">
    <location>
        <position position="1"/>
    </location>
</feature>
<reference evidence="1" key="1">
    <citation type="journal article" date="2015" name="Nature">
        <title>Complex archaea that bridge the gap between prokaryotes and eukaryotes.</title>
        <authorList>
            <person name="Spang A."/>
            <person name="Saw J.H."/>
            <person name="Jorgensen S.L."/>
            <person name="Zaremba-Niedzwiedzka K."/>
            <person name="Martijn J."/>
            <person name="Lind A.E."/>
            <person name="van Eijk R."/>
            <person name="Schleper C."/>
            <person name="Guy L."/>
            <person name="Ettema T.J."/>
        </authorList>
    </citation>
    <scope>NUCLEOTIDE SEQUENCE</scope>
</reference>
<accession>A0A0F8W0Y3</accession>
<gene>
    <name evidence="1" type="ORF">LCGC14_3126020</name>
</gene>
<dbReference type="EMBL" id="LAZR01068073">
    <property type="protein sequence ID" value="KKK50337.1"/>
    <property type="molecule type" value="Genomic_DNA"/>
</dbReference>
<name>A0A0F8W0Y3_9ZZZZ</name>
<sequence>QTLSKAIERLEEAAPPFDEIEKPITVEPIAVLKRRGVKTHTICKKWNGKNFEEHLHIKFSNGQELTIIPILDDVKGAVHLGLSYNYGPMIDSDYAKSTIKKNLTWAGLEGKD</sequence>
<dbReference type="AlphaFoldDB" id="A0A0F8W0Y3"/>
<protein>
    <submittedName>
        <fullName evidence="1">Uncharacterized protein</fullName>
    </submittedName>
</protein>